<reference evidence="2" key="1">
    <citation type="thesis" date="2020" institute="ProQuest LLC" country="789 East Eisenhower Parkway, Ann Arbor, MI, USA">
        <title>Comparative Genomics and Chromosome Evolution.</title>
        <authorList>
            <person name="Mudd A.B."/>
        </authorList>
    </citation>
    <scope>NUCLEOTIDE SEQUENCE</scope>
    <source>
        <strain evidence="2">Female2</strain>
        <tissue evidence="2">Blood</tissue>
    </source>
</reference>
<dbReference type="OrthoDB" id="2126613at2759"/>
<feature type="region of interest" description="Disordered" evidence="1">
    <location>
        <begin position="477"/>
        <end position="526"/>
    </location>
</feature>
<name>A0A8T2JZ06_9PIPI</name>
<sequence>MCGVLEIWKEFASKLNDAIEQQMSESNIKLFTDLSESEKGFMLDKAAKALHAGDIYKKVSACISSCLEDNVYSFVANEIENSDVLHSQSDLVTRNIQDGVMSILEKRPALKVKLRILFNQRLSASLRHLTWRLQLSNPKARVEYLKQVSMNKDRSLLDREISLRCQDLLSTVHTFHHLKDNQSVVRSMRNVLSYYHKLLGVQSSLPEQAYLLLLPLIQALMDNSTSGTSLDSASSQLVEQYVTFMDGLPPFMKTFYSHEKESFSHKGIYEEMAQMLKRIDQNLTLTIENIYSTLARSPEDALLLAMAIEKMLQPVLLGLFHSELESVMKTQGPALSTEHFQMIINKFFYSDLFNLLNKGESSQLPVYDPTQATTQWRHISSTGDQSRTRPQDRRRAREERETLRVQLVEKQKMEEQIQRFHEQEQQRQQQERLSKQLEDTKKSHEAQRANLHNQLMQERQQSYEKQKMAETKISELQGEIRRLKQQRRTSVGGISMESLIVPPPSANSLALGHQPRHQTPPEKQPD</sequence>
<feature type="region of interest" description="Disordered" evidence="1">
    <location>
        <begin position="375"/>
        <end position="400"/>
    </location>
</feature>
<proteinExistence type="predicted"/>
<keyword evidence="3" id="KW-1185">Reference proteome</keyword>
<accession>A0A8T2JZ06</accession>
<organism evidence="2 3">
    <name type="scientific">Hymenochirus boettgeri</name>
    <name type="common">Congo dwarf clawed frog</name>
    <dbReference type="NCBI Taxonomy" id="247094"/>
    <lineage>
        <taxon>Eukaryota</taxon>
        <taxon>Metazoa</taxon>
        <taxon>Chordata</taxon>
        <taxon>Craniata</taxon>
        <taxon>Vertebrata</taxon>
        <taxon>Euteleostomi</taxon>
        <taxon>Amphibia</taxon>
        <taxon>Batrachia</taxon>
        <taxon>Anura</taxon>
        <taxon>Pipoidea</taxon>
        <taxon>Pipidae</taxon>
        <taxon>Pipinae</taxon>
        <taxon>Hymenochirus</taxon>
    </lineage>
</organism>
<gene>
    <name evidence="2" type="ORF">GDO86_002897</name>
</gene>
<evidence type="ECO:0000313" key="3">
    <source>
        <dbReference type="Proteomes" id="UP000812440"/>
    </source>
</evidence>
<feature type="region of interest" description="Disordered" evidence="1">
    <location>
        <begin position="414"/>
        <end position="446"/>
    </location>
</feature>
<evidence type="ECO:0000313" key="2">
    <source>
        <dbReference type="EMBL" id="KAG8450409.1"/>
    </source>
</evidence>
<dbReference type="Proteomes" id="UP000812440">
    <property type="component" value="Chromosome 2"/>
</dbReference>
<feature type="compositionally biased region" description="Polar residues" evidence="1">
    <location>
        <begin position="375"/>
        <end position="385"/>
    </location>
</feature>
<dbReference type="AlphaFoldDB" id="A0A8T2JZ06"/>
<protein>
    <submittedName>
        <fullName evidence="2">Uncharacterized protein</fullName>
    </submittedName>
</protein>
<comment type="caution">
    <text evidence="2">The sequence shown here is derived from an EMBL/GenBank/DDBJ whole genome shotgun (WGS) entry which is preliminary data.</text>
</comment>
<dbReference type="EMBL" id="JAACNH010000002">
    <property type="protein sequence ID" value="KAG8450409.1"/>
    <property type="molecule type" value="Genomic_DNA"/>
</dbReference>
<feature type="compositionally biased region" description="Basic and acidic residues" evidence="1">
    <location>
        <begin position="386"/>
        <end position="400"/>
    </location>
</feature>
<evidence type="ECO:0000256" key="1">
    <source>
        <dbReference type="SAM" id="MobiDB-lite"/>
    </source>
</evidence>